<evidence type="ECO:0000256" key="2">
    <source>
        <dbReference type="ARBA" id="ARBA00022475"/>
    </source>
</evidence>
<feature type="transmembrane region" description="Helical" evidence="6">
    <location>
        <begin position="62"/>
        <end position="78"/>
    </location>
</feature>
<dbReference type="RefSeq" id="WP_091362228.1">
    <property type="nucleotide sequence ID" value="NZ_AP025284.1"/>
</dbReference>
<keyword evidence="3 6" id="KW-0812">Transmembrane</keyword>
<feature type="transmembrane region" description="Helical" evidence="6">
    <location>
        <begin position="141"/>
        <end position="162"/>
    </location>
</feature>
<dbReference type="EMBL" id="FOGB01000025">
    <property type="protein sequence ID" value="SER20955.1"/>
    <property type="molecule type" value="Genomic_DNA"/>
</dbReference>
<gene>
    <name evidence="8" type="ORF">SAMN03080615_04360</name>
</gene>
<dbReference type="InterPro" id="IPR010432">
    <property type="entry name" value="RDD"/>
</dbReference>
<keyword evidence="4 6" id="KW-1133">Transmembrane helix</keyword>
<organism evidence="8 9">
    <name type="scientific">Amphritea atlantica</name>
    <dbReference type="NCBI Taxonomy" id="355243"/>
    <lineage>
        <taxon>Bacteria</taxon>
        <taxon>Pseudomonadati</taxon>
        <taxon>Pseudomonadota</taxon>
        <taxon>Gammaproteobacteria</taxon>
        <taxon>Oceanospirillales</taxon>
        <taxon>Oceanospirillaceae</taxon>
        <taxon>Amphritea</taxon>
    </lineage>
</organism>
<keyword evidence="2" id="KW-1003">Cell membrane</keyword>
<dbReference type="PANTHER" id="PTHR36115:SF4">
    <property type="entry name" value="MEMBRANE PROTEIN"/>
    <property type="match status" value="1"/>
</dbReference>
<evidence type="ECO:0000256" key="6">
    <source>
        <dbReference type="SAM" id="Phobius"/>
    </source>
</evidence>
<keyword evidence="5 6" id="KW-0472">Membrane</keyword>
<evidence type="ECO:0000313" key="9">
    <source>
        <dbReference type="Proteomes" id="UP000198749"/>
    </source>
</evidence>
<evidence type="ECO:0000259" key="7">
    <source>
        <dbReference type="Pfam" id="PF06271"/>
    </source>
</evidence>
<dbReference type="STRING" id="355243.SAMN03080615_04360"/>
<dbReference type="InterPro" id="IPR051791">
    <property type="entry name" value="Pra-immunoreactive"/>
</dbReference>
<evidence type="ECO:0000256" key="1">
    <source>
        <dbReference type="ARBA" id="ARBA00004651"/>
    </source>
</evidence>
<evidence type="ECO:0000256" key="4">
    <source>
        <dbReference type="ARBA" id="ARBA00022989"/>
    </source>
</evidence>
<proteinExistence type="predicted"/>
<dbReference type="AlphaFoldDB" id="A0A1H9MBZ6"/>
<feature type="transmembrane region" description="Helical" evidence="6">
    <location>
        <begin position="31"/>
        <end position="50"/>
    </location>
</feature>
<protein>
    <submittedName>
        <fullName evidence="8">RDD family protein</fullName>
    </submittedName>
</protein>
<dbReference type="GO" id="GO:0005886">
    <property type="term" value="C:plasma membrane"/>
    <property type="evidence" value="ECO:0007669"/>
    <property type="project" value="UniProtKB-SubCell"/>
</dbReference>
<accession>A0A1H9MBZ6</accession>
<evidence type="ECO:0000313" key="8">
    <source>
        <dbReference type="EMBL" id="SER20955.1"/>
    </source>
</evidence>
<dbReference type="Pfam" id="PF06271">
    <property type="entry name" value="RDD"/>
    <property type="match status" value="1"/>
</dbReference>
<feature type="transmembrane region" description="Helical" evidence="6">
    <location>
        <begin position="84"/>
        <end position="103"/>
    </location>
</feature>
<sequence>MTDTYTEAVAERENISDSDVCSRGLRLLAKLLDYLFLSVIVLMAIWLFYFGEMLFSEAASDADNWIGSIIALIANLIFDVQSVYLVLIFSFFGFLLLNIYLLLKSGQTVGKKIVGIRVVTVESQAVPSFESIYIARYLPFFLVYILPFVGPIFSLIDVLFIFRRDRRCLHDLLAKTLVVRC</sequence>
<name>A0A1H9MBZ6_9GAMM</name>
<comment type="subcellular location">
    <subcellularLocation>
        <location evidence="1">Cell membrane</location>
        <topology evidence="1">Multi-pass membrane protein</topology>
    </subcellularLocation>
</comment>
<dbReference type="Proteomes" id="UP000198749">
    <property type="component" value="Unassembled WGS sequence"/>
</dbReference>
<evidence type="ECO:0000256" key="5">
    <source>
        <dbReference type="ARBA" id="ARBA00023136"/>
    </source>
</evidence>
<keyword evidence="9" id="KW-1185">Reference proteome</keyword>
<dbReference type="PANTHER" id="PTHR36115">
    <property type="entry name" value="PROLINE-RICH ANTIGEN HOMOLOG-RELATED"/>
    <property type="match status" value="1"/>
</dbReference>
<evidence type="ECO:0000256" key="3">
    <source>
        <dbReference type="ARBA" id="ARBA00022692"/>
    </source>
</evidence>
<reference evidence="9" key="1">
    <citation type="submission" date="2016-10" db="EMBL/GenBank/DDBJ databases">
        <authorList>
            <person name="Varghese N."/>
            <person name="Submissions S."/>
        </authorList>
    </citation>
    <scope>NUCLEOTIDE SEQUENCE [LARGE SCALE GENOMIC DNA]</scope>
    <source>
        <strain evidence="9">DSM 18887</strain>
    </source>
</reference>
<dbReference type="OrthoDB" id="8612316at2"/>
<feature type="domain" description="RDD" evidence="7">
    <location>
        <begin position="24"/>
        <end position="175"/>
    </location>
</feature>